<reference evidence="1" key="1">
    <citation type="submission" date="2022-04" db="EMBL/GenBank/DDBJ databases">
        <title>Halocatena sp. nov., isolated from a salt lake.</title>
        <authorList>
            <person name="Cui H.-L."/>
        </authorList>
    </citation>
    <scope>NUCLEOTIDE SEQUENCE</scope>
    <source>
        <strain evidence="1">AD-1</strain>
    </source>
</reference>
<sequence length="25" mass="2689">MATTETDWIPYYAAVGDQGARESGV</sequence>
<proteinExistence type="predicted"/>
<evidence type="ECO:0000313" key="2">
    <source>
        <dbReference type="Proteomes" id="UP000831768"/>
    </source>
</evidence>
<dbReference type="KEGG" id="haad:MW046_12635"/>
<organism evidence="1 2">
    <name type="scientific">Halocatena salina</name>
    <dbReference type="NCBI Taxonomy" id="2934340"/>
    <lineage>
        <taxon>Archaea</taxon>
        <taxon>Methanobacteriati</taxon>
        <taxon>Methanobacteriota</taxon>
        <taxon>Stenosarchaea group</taxon>
        <taxon>Halobacteria</taxon>
        <taxon>Halobacteriales</taxon>
        <taxon>Natronomonadaceae</taxon>
        <taxon>Halocatena</taxon>
    </lineage>
</organism>
<evidence type="ECO:0000313" key="1">
    <source>
        <dbReference type="EMBL" id="UPM44125.1"/>
    </source>
</evidence>
<dbReference type="EMBL" id="CP096019">
    <property type="protein sequence ID" value="UPM44125.1"/>
    <property type="molecule type" value="Genomic_DNA"/>
</dbReference>
<gene>
    <name evidence="1" type="ORF">MW046_12635</name>
</gene>
<dbReference type="Proteomes" id="UP000831768">
    <property type="component" value="Chromosome"/>
</dbReference>
<keyword evidence="2" id="KW-1185">Reference proteome</keyword>
<dbReference type="AlphaFoldDB" id="A0A8U0A4I9"/>
<protein>
    <submittedName>
        <fullName evidence="1">Uncharacterized protein</fullName>
    </submittedName>
</protein>
<name>A0A8U0A4I9_9EURY</name>
<accession>A0A8U0A4I9</accession>